<name>A0A0A2UZQ5_9BACI</name>
<protein>
    <submittedName>
        <fullName evidence="2">GNAT family acetyltransferase</fullName>
    </submittedName>
</protein>
<dbReference type="STRING" id="1385513.N780_00115"/>
<dbReference type="InterPro" id="IPR000182">
    <property type="entry name" value="GNAT_dom"/>
</dbReference>
<keyword evidence="3" id="KW-1185">Reference proteome</keyword>
<evidence type="ECO:0000259" key="1">
    <source>
        <dbReference type="PROSITE" id="PS51186"/>
    </source>
</evidence>
<dbReference type="InterPro" id="IPR016181">
    <property type="entry name" value="Acyl_CoA_acyltransferase"/>
</dbReference>
<dbReference type="RefSeq" id="WP_036780866.1">
    <property type="nucleotide sequence ID" value="NZ_AVBG01000003.1"/>
</dbReference>
<dbReference type="Proteomes" id="UP000030153">
    <property type="component" value="Unassembled WGS sequence"/>
</dbReference>
<feature type="domain" description="N-acetyltransferase" evidence="1">
    <location>
        <begin position="13"/>
        <end position="171"/>
    </location>
</feature>
<evidence type="ECO:0000313" key="3">
    <source>
        <dbReference type="Proteomes" id="UP000030153"/>
    </source>
</evidence>
<proteinExistence type="predicted"/>
<keyword evidence="2" id="KW-0808">Transferase</keyword>
<reference evidence="2 3" key="1">
    <citation type="submission" date="2013-08" db="EMBL/GenBank/DDBJ databases">
        <title>Genome of Pontibacillus chungwhensis.</title>
        <authorList>
            <person name="Wang Q."/>
            <person name="Wang G."/>
        </authorList>
    </citation>
    <scope>NUCLEOTIDE SEQUENCE [LARGE SCALE GENOMIC DNA]</scope>
    <source>
        <strain evidence="2 3">BH030062</strain>
    </source>
</reference>
<dbReference type="PROSITE" id="PS51186">
    <property type="entry name" value="GNAT"/>
    <property type="match status" value="1"/>
</dbReference>
<dbReference type="EMBL" id="AVBG01000003">
    <property type="protein sequence ID" value="KGP92041.1"/>
    <property type="molecule type" value="Genomic_DNA"/>
</dbReference>
<dbReference type="PANTHER" id="PTHR43792:SF13">
    <property type="entry name" value="ACETYLTRANSFERASE"/>
    <property type="match status" value="1"/>
</dbReference>
<accession>A0A0A2UZQ5</accession>
<dbReference type="Pfam" id="PF13302">
    <property type="entry name" value="Acetyltransf_3"/>
    <property type="match status" value="1"/>
</dbReference>
<dbReference type="Gene3D" id="3.40.630.30">
    <property type="match status" value="1"/>
</dbReference>
<comment type="caution">
    <text evidence="2">The sequence shown here is derived from an EMBL/GenBank/DDBJ whole genome shotgun (WGS) entry which is preliminary data.</text>
</comment>
<dbReference type="AlphaFoldDB" id="A0A0A2UZQ5"/>
<gene>
    <name evidence="2" type="ORF">N780_00115</name>
</gene>
<evidence type="ECO:0000313" key="2">
    <source>
        <dbReference type="EMBL" id="KGP92041.1"/>
    </source>
</evidence>
<sequence>MNIENQRLMMTPITISQAQQLMVSPESYPDWLSVKYDSLWPDDGLKAMLPIYVEALENDRNEYGFGPWIILHKHKDMVIGDIGFKGKPVDGVVEIGYFISNIHRNQGYAKEAIDSMVHWAFSQEGVDTIAATCTSQNVPSCKVLEANGFKRTGEEDGLIVFETHKKTSWQK</sequence>
<dbReference type="eggNOG" id="COG1670">
    <property type="taxonomic scope" value="Bacteria"/>
</dbReference>
<dbReference type="PANTHER" id="PTHR43792">
    <property type="entry name" value="GNAT FAMILY, PUTATIVE (AFU_ORTHOLOGUE AFUA_3G00765)-RELATED-RELATED"/>
    <property type="match status" value="1"/>
</dbReference>
<dbReference type="GO" id="GO:0016747">
    <property type="term" value="F:acyltransferase activity, transferring groups other than amino-acyl groups"/>
    <property type="evidence" value="ECO:0007669"/>
    <property type="project" value="InterPro"/>
</dbReference>
<organism evidence="2 3">
    <name type="scientific">Pontibacillus chungwhensis BH030062</name>
    <dbReference type="NCBI Taxonomy" id="1385513"/>
    <lineage>
        <taxon>Bacteria</taxon>
        <taxon>Bacillati</taxon>
        <taxon>Bacillota</taxon>
        <taxon>Bacilli</taxon>
        <taxon>Bacillales</taxon>
        <taxon>Bacillaceae</taxon>
        <taxon>Pontibacillus</taxon>
    </lineage>
</organism>
<dbReference type="InterPro" id="IPR051531">
    <property type="entry name" value="N-acetyltransferase"/>
</dbReference>
<dbReference type="SUPFAM" id="SSF55729">
    <property type="entry name" value="Acyl-CoA N-acyltransferases (Nat)"/>
    <property type="match status" value="1"/>
</dbReference>